<dbReference type="Pfam" id="PF14344">
    <property type="entry name" value="DUF4397"/>
    <property type="match status" value="1"/>
</dbReference>
<dbReference type="AlphaFoldDB" id="A0A511FGE6"/>
<organism evidence="4 6">
    <name type="scientific">Cellulomonas hominis</name>
    <dbReference type="NCBI Taxonomy" id="156981"/>
    <lineage>
        <taxon>Bacteria</taxon>
        <taxon>Bacillati</taxon>
        <taxon>Actinomycetota</taxon>
        <taxon>Actinomycetes</taxon>
        <taxon>Micrococcales</taxon>
        <taxon>Cellulomonadaceae</taxon>
        <taxon>Cellulomonas</taxon>
    </lineage>
</organism>
<feature type="transmembrane region" description="Helical" evidence="1">
    <location>
        <begin position="249"/>
        <end position="268"/>
    </location>
</feature>
<evidence type="ECO:0000259" key="3">
    <source>
        <dbReference type="Pfam" id="PF14344"/>
    </source>
</evidence>
<gene>
    <name evidence="4" type="ORF">CHO01_34060</name>
    <name evidence="5" type="ORF">HNR08_001967</name>
</gene>
<evidence type="ECO:0000313" key="6">
    <source>
        <dbReference type="Proteomes" id="UP000321723"/>
    </source>
</evidence>
<evidence type="ECO:0000313" key="5">
    <source>
        <dbReference type="EMBL" id="MBB5473231.1"/>
    </source>
</evidence>
<dbReference type="OrthoDB" id="5800709at2"/>
<keyword evidence="6" id="KW-1185">Reference proteome</keyword>
<dbReference type="RefSeq" id="WP_146840195.1">
    <property type="nucleotide sequence ID" value="NZ_BJVQ01000071.1"/>
</dbReference>
<feature type="signal peptide" evidence="2">
    <location>
        <begin position="1"/>
        <end position="30"/>
    </location>
</feature>
<reference evidence="4 6" key="1">
    <citation type="submission" date="2019-07" db="EMBL/GenBank/DDBJ databases">
        <title>Whole genome shotgun sequence of Cellulomonas hominis NBRC 16055.</title>
        <authorList>
            <person name="Hosoyama A."/>
            <person name="Uohara A."/>
            <person name="Ohji S."/>
            <person name="Ichikawa N."/>
        </authorList>
    </citation>
    <scope>NUCLEOTIDE SEQUENCE [LARGE SCALE GENOMIC DNA]</scope>
    <source>
        <strain evidence="4 6">NBRC 16055</strain>
    </source>
</reference>
<evidence type="ECO:0000313" key="7">
    <source>
        <dbReference type="Proteomes" id="UP000564629"/>
    </source>
</evidence>
<dbReference type="EMBL" id="BJVQ01000071">
    <property type="protein sequence ID" value="GEL48290.1"/>
    <property type="molecule type" value="Genomic_DNA"/>
</dbReference>
<keyword evidence="1" id="KW-1133">Transmembrane helix</keyword>
<keyword evidence="1" id="KW-0472">Membrane</keyword>
<dbReference type="Proteomes" id="UP000321723">
    <property type="component" value="Unassembled WGS sequence"/>
</dbReference>
<feature type="chain" id="PRO_5033842686" evidence="2">
    <location>
        <begin position="31"/>
        <end position="277"/>
    </location>
</feature>
<comment type="caution">
    <text evidence="4">The sequence shown here is derived from an EMBL/GenBank/DDBJ whole genome shotgun (WGS) entry which is preliminary data.</text>
</comment>
<proteinExistence type="predicted"/>
<sequence>MRHRPSAAAPLAVGLASAALVAAAALPAAAATGTASLSVLHGVPDLTVDVREDGTRTLDDFTPGSLAGPLDLPAGTHTVAITAADAADASSPAIGPVDLALDAGASYTAVAHLDAAGSPTATLFPNDTSAVPAGQGRLTVRHVAAAPAVDVLAAGSPVITNLANPDEQTLTVPAGTVPVAVAATGTTEPVLGPTDLDVAEGVSTIVYAWGSLEGGTLQLAVQTIDGMHSAPGGVPSGELGLVADGPSPAVLWLGGVALVAALGAVLPATRRPAEQRR</sequence>
<reference evidence="5 7" key="2">
    <citation type="submission" date="2020-08" db="EMBL/GenBank/DDBJ databases">
        <title>Sequencing the genomes of 1000 actinobacteria strains.</title>
        <authorList>
            <person name="Klenk H.-P."/>
        </authorList>
    </citation>
    <scope>NUCLEOTIDE SEQUENCE [LARGE SCALE GENOMIC DNA]</scope>
    <source>
        <strain evidence="5 7">DSM 9581</strain>
    </source>
</reference>
<dbReference type="Proteomes" id="UP000564629">
    <property type="component" value="Unassembled WGS sequence"/>
</dbReference>
<feature type="domain" description="DUF4397" evidence="3">
    <location>
        <begin position="35"/>
        <end position="151"/>
    </location>
</feature>
<protein>
    <submittedName>
        <fullName evidence="4">Lipoprotein</fullName>
    </submittedName>
</protein>
<keyword evidence="2" id="KW-0732">Signal</keyword>
<accession>A0A511FGE6</accession>
<dbReference type="InterPro" id="IPR025510">
    <property type="entry name" value="DUF4397"/>
</dbReference>
<dbReference type="EMBL" id="JACHDN010000001">
    <property type="protein sequence ID" value="MBB5473231.1"/>
    <property type="molecule type" value="Genomic_DNA"/>
</dbReference>
<keyword evidence="4" id="KW-0449">Lipoprotein</keyword>
<evidence type="ECO:0000256" key="1">
    <source>
        <dbReference type="SAM" id="Phobius"/>
    </source>
</evidence>
<evidence type="ECO:0000256" key="2">
    <source>
        <dbReference type="SAM" id="SignalP"/>
    </source>
</evidence>
<name>A0A511FGE6_9CELL</name>
<keyword evidence="1" id="KW-0812">Transmembrane</keyword>
<evidence type="ECO:0000313" key="4">
    <source>
        <dbReference type="EMBL" id="GEL48290.1"/>
    </source>
</evidence>